<protein>
    <recommendedName>
        <fullName evidence="2">histidine kinase</fullName>
        <ecNumber evidence="2">2.7.13.3</ecNumber>
    </recommendedName>
</protein>
<evidence type="ECO:0000256" key="4">
    <source>
        <dbReference type="ARBA" id="ARBA00022777"/>
    </source>
</evidence>
<dbReference type="EMBL" id="JANIBC010000003">
    <property type="protein sequence ID" value="MCQ8184930.1"/>
    <property type="molecule type" value="Genomic_DNA"/>
</dbReference>
<keyword evidence="3" id="KW-0808">Transferase</keyword>
<reference evidence="6" key="1">
    <citation type="submission" date="2022-07" db="EMBL/GenBank/DDBJ databases">
        <title>Parvularcula maris sp. nov., an algicidal bacterium isolated from seawater.</title>
        <authorList>
            <person name="Li F."/>
        </authorList>
    </citation>
    <scope>NUCLEOTIDE SEQUENCE</scope>
    <source>
        <strain evidence="6">BGMRC 0090</strain>
    </source>
</reference>
<dbReference type="AlphaFoldDB" id="A0A9X2L8A4"/>
<dbReference type="InterPro" id="IPR050351">
    <property type="entry name" value="BphY/WalK/GraS-like"/>
</dbReference>
<dbReference type="GO" id="GO:0004673">
    <property type="term" value="F:protein histidine kinase activity"/>
    <property type="evidence" value="ECO:0007669"/>
    <property type="project" value="UniProtKB-EC"/>
</dbReference>
<proteinExistence type="predicted"/>
<dbReference type="PRINTS" id="PR00344">
    <property type="entry name" value="BCTRLSENSOR"/>
</dbReference>
<accession>A0A9X2L8A4</accession>
<dbReference type="PANTHER" id="PTHR42878">
    <property type="entry name" value="TWO-COMPONENT HISTIDINE KINASE"/>
    <property type="match status" value="1"/>
</dbReference>
<feature type="domain" description="Histidine kinase" evidence="5">
    <location>
        <begin position="19"/>
        <end position="214"/>
    </location>
</feature>
<dbReference type="PANTHER" id="PTHR42878:SF14">
    <property type="entry name" value="OSMOLARITY TWO-COMPONENT SYSTEM PROTEIN SSK1"/>
    <property type="match status" value="1"/>
</dbReference>
<dbReference type="InterPro" id="IPR005467">
    <property type="entry name" value="His_kinase_dom"/>
</dbReference>
<keyword evidence="7" id="KW-1185">Reference proteome</keyword>
<comment type="caution">
    <text evidence="6">The sequence shown here is derived from an EMBL/GenBank/DDBJ whole genome shotgun (WGS) entry which is preliminary data.</text>
</comment>
<dbReference type="InterPro" id="IPR003594">
    <property type="entry name" value="HATPase_dom"/>
</dbReference>
<dbReference type="SMART" id="SM00387">
    <property type="entry name" value="HATPase_c"/>
    <property type="match status" value="1"/>
</dbReference>
<dbReference type="GO" id="GO:0000156">
    <property type="term" value="F:phosphorelay response regulator activity"/>
    <property type="evidence" value="ECO:0007669"/>
    <property type="project" value="TreeGrafter"/>
</dbReference>
<dbReference type="EC" id="2.7.13.3" evidence="2"/>
<evidence type="ECO:0000259" key="5">
    <source>
        <dbReference type="PROSITE" id="PS50109"/>
    </source>
</evidence>
<organism evidence="6 7">
    <name type="scientific">Parvularcula maris</name>
    <dbReference type="NCBI Taxonomy" id="2965077"/>
    <lineage>
        <taxon>Bacteria</taxon>
        <taxon>Pseudomonadati</taxon>
        <taxon>Pseudomonadota</taxon>
        <taxon>Alphaproteobacteria</taxon>
        <taxon>Parvularculales</taxon>
        <taxon>Parvularculaceae</taxon>
        <taxon>Parvularcula</taxon>
    </lineage>
</organism>
<dbReference type="SUPFAM" id="SSF55874">
    <property type="entry name" value="ATPase domain of HSP90 chaperone/DNA topoisomerase II/histidine kinase"/>
    <property type="match status" value="1"/>
</dbReference>
<keyword evidence="4 6" id="KW-0418">Kinase</keyword>
<dbReference type="Pfam" id="PF02518">
    <property type="entry name" value="HATPase_c"/>
    <property type="match status" value="1"/>
</dbReference>
<dbReference type="InterPro" id="IPR004358">
    <property type="entry name" value="Sig_transdc_His_kin-like_C"/>
</dbReference>
<dbReference type="InterPro" id="IPR036890">
    <property type="entry name" value="HATPase_C_sf"/>
</dbReference>
<sequence length="214" mass="22697">MDDSDSLTKDGSYKEAVRTLRHDARNLLNGIAIMAEHFEGTEDKKAARFVSYLEDKVQTMVRLGERAETFASMSAGERQSESLPSMISSILDNLGEGVKPPSLQLSQTQMLCEPQLTALALREVIDNAVKTGAPVAISSSEDGGRVVIAVSDEGPGIPEPALPHLFTPFRGAKRAGGTSLGLPIARRAMELQGGGLDLRAGDEGGTEVVCSFPA</sequence>
<evidence type="ECO:0000313" key="7">
    <source>
        <dbReference type="Proteomes" id="UP001142610"/>
    </source>
</evidence>
<gene>
    <name evidence="6" type="ORF">NOG11_05950</name>
</gene>
<evidence type="ECO:0000256" key="2">
    <source>
        <dbReference type="ARBA" id="ARBA00012438"/>
    </source>
</evidence>
<dbReference type="PROSITE" id="PS50109">
    <property type="entry name" value="HIS_KIN"/>
    <property type="match status" value="1"/>
</dbReference>
<evidence type="ECO:0000256" key="1">
    <source>
        <dbReference type="ARBA" id="ARBA00000085"/>
    </source>
</evidence>
<dbReference type="GO" id="GO:0030295">
    <property type="term" value="F:protein kinase activator activity"/>
    <property type="evidence" value="ECO:0007669"/>
    <property type="project" value="TreeGrafter"/>
</dbReference>
<dbReference type="RefSeq" id="WP_256618791.1">
    <property type="nucleotide sequence ID" value="NZ_JANIBC010000003.1"/>
</dbReference>
<dbReference type="Proteomes" id="UP001142610">
    <property type="component" value="Unassembled WGS sequence"/>
</dbReference>
<dbReference type="GO" id="GO:0007234">
    <property type="term" value="P:osmosensory signaling via phosphorelay pathway"/>
    <property type="evidence" value="ECO:0007669"/>
    <property type="project" value="TreeGrafter"/>
</dbReference>
<name>A0A9X2L8A4_9PROT</name>
<evidence type="ECO:0000313" key="6">
    <source>
        <dbReference type="EMBL" id="MCQ8184930.1"/>
    </source>
</evidence>
<evidence type="ECO:0000256" key="3">
    <source>
        <dbReference type="ARBA" id="ARBA00022679"/>
    </source>
</evidence>
<dbReference type="Gene3D" id="3.30.565.10">
    <property type="entry name" value="Histidine kinase-like ATPase, C-terminal domain"/>
    <property type="match status" value="1"/>
</dbReference>
<comment type="catalytic activity">
    <reaction evidence="1">
        <text>ATP + protein L-histidine = ADP + protein N-phospho-L-histidine.</text>
        <dbReference type="EC" id="2.7.13.3"/>
    </reaction>
</comment>